<dbReference type="PANTHER" id="PTHR48043:SF27">
    <property type="entry name" value="UDP-GLUCURONOSYLTRANSFERASE"/>
    <property type="match status" value="1"/>
</dbReference>
<evidence type="ECO:0000313" key="7">
    <source>
        <dbReference type="RefSeq" id="XP_049305142.1"/>
    </source>
</evidence>
<dbReference type="SUPFAM" id="SSF53756">
    <property type="entry name" value="UDP-Glycosyltransferase/glycogen phosphorylase"/>
    <property type="match status" value="1"/>
</dbReference>
<accession>A0ABM3J7C6</accession>
<evidence type="ECO:0000256" key="5">
    <source>
        <dbReference type="RuleBase" id="RU362059"/>
    </source>
</evidence>
<dbReference type="Pfam" id="PF00201">
    <property type="entry name" value="UDPGT"/>
    <property type="match status" value="1"/>
</dbReference>
<dbReference type="InterPro" id="IPR002213">
    <property type="entry name" value="UDP_glucos_trans"/>
</dbReference>
<dbReference type="PROSITE" id="PS00375">
    <property type="entry name" value="UDPGT"/>
    <property type="match status" value="1"/>
</dbReference>
<keyword evidence="5" id="KW-0732">Signal</keyword>
<dbReference type="Proteomes" id="UP001652620">
    <property type="component" value="Chromosome 2"/>
</dbReference>
<dbReference type="GeneID" id="105227649"/>
<dbReference type="InterPro" id="IPR050271">
    <property type="entry name" value="UDP-glycosyltransferase"/>
</dbReference>
<keyword evidence="3 4" id="KW-0808">Transferase</keyword>
<proteinExistence type="inferred from homology"/>
<sequence>MIILPLIACVLISSLYPNNTEAANILIITLGGTKSHKIPFLALAHGLIPRGHQVTFVSGFKSAAIHKDLQELAPGPLVDYIQQYMDLDLVGARHEGKPPLTMWQALRYPTEVCRSFLSDTAIIHSLLSKSYDLAILDGAFPECALGLVHRLGVPFMYINTVGFYTGSLSLAGNPNVYAVTPHVFTTYTHSMDFLQRLQNVVTHITAELLHKYCTAQVHAVLQTHLGRLMPHPYILGRNVSFVLQNGHASVTYPRPYYPNVAEIACIHCRPANKLPQELEHFMSSAPAGVIYCSMGSSVRATNMPEEFRQILIRTFAKLTQYHVLWKWESNITQINNLPSNVRLNTWLPQQDILGHRRLKAFITHGGLLSMYEAIYHAVPVIMLPVFCDHDVNAAKAVTDGYTIQLALGAQLTAARLQRAIYDIIHNGKYRRAVRLRRALLLDQPMSPLETAIFWTEYTLRHRGAHHLQPPARDMR</sequence>
<name>A0ABM3J7C6_BACDO</name>
<dbReference type="RefSeq" id="XP_049305142.1">
    <property type="nucleotide sequence ID" value="XM_049449185.1"/>
</dbReference>
<dbReference type="InterPro" id="IPR035595">
    <property type="entry name" value="UDP_glycos_trans_CS"/>
</dbReference>
<dbReference type="CDD" id="cd03784">
    <property type="entry name" value="GT1_Gtf-like"/>
    <property type="match status" value="1"/>
</dbReference>
<protein>
    <recommendedName>
        <fullName evidence="5">UDP-glucuronosyltransferase</fullName>
        <ecNumber evidence="5">2.4.1.17</ecNumber>
    </recommendedName>
</protein>
<evidence type="ECO:0000256" key="4">
    <source>
        <dbReference type="RuleBase" id="RU003718"/>
    </source>
</evidence>
<comment type="catalytic activity">
    <reaction evidence="5">
        <text>glucuronate acceptor + UDP-alpha-D-glucuronate = acceptor beta-D-glucuronoside + UDP + H(+)</text>
        <dbReference type="Rhea" id="RHEA:21032"/>
        <dbReference type="ChEBI" id="CHEBI:15378"/>
        <dbReference type="ChEBI" id="CHEBI:58052"/>
        <dbReference type="ChEBI" id="CHEBI:58223"/>
        <dbReference type="ChEBI" id="CHEBI:132367"/>
        <dbReference type="ChEBI" id="CHEBI:132368"/>
        <dbReference type="EC" id="2.4.1.17"/>
    </reaction>
</comment>
<comment type="similarity">
    <text evidence="1 4">Belongs to the UDP-glycosyltransferase family.</text>
</comment>
<evidence type="ECO:0000256" key="1">
    <source>
        <dbReference type="ARBA" id="ARBA00009995"/>
    </source>
</evidence>
<dbReference type="Gene3D" id="3.40.50.2000">
    <property type="entry name" value="Glycogen Phosphorylase B"/>
    <property type="match status" value="2"/>
</dbReference>
<gene>
    <name evidence="7" type="primary">LOC105227649</name>
</gene>
<reference evidence="7" key="2">
    <citation type="submission" date="2025-08" db="UniProtKB">
        <authorList>
            <consortium name="RefSeq"/>
        </authorList>
    </citation>
    <scope>IDENTIFICATION</scope>
    <source>
        <tissue evidence="7">Adult</tissue>
    </source>
</reference>
<comment type="subcellular location">
    <subcellularLocation>
        <location evidence="5">Membrane</location>
        <topology evidence="5">Single-pass membrane protein</topology>
    </subcellularLocation>
</comment>
<dbReference type="EC" id="2.4.1.17" evidence="5"/>
<evidence type="ECO:0000313" key="6">
    <source>
        <dbReference type="Proteomes" id="UP001652620"/>
    </source>
</evidence>
<feature type="chain" id="PRO_5044961685" description="UDP-glucuronosyltransferase" evidence="5">
    <location>
        <begin position="23"/>
        <end position="475"/>
    </location>
</feature>
<dbReference type="PANTHER" id="PTHR48043">
    <property type="entry name" value="EG:EG0003.4 PROTEIN-RELATED"/>
    <property type="match status" value="1"/>
</dbReference>
<feature type="signal peptide" evidence="5">
    <location>
        <begin position="1"/>
        <end position="22"/>
    </location>
</feature>
<reference evidence="6" key="1">
    <citation type="submission" date="2025-05" db="UniProtKB">
        <authorList>
            <consortium name="RefSeq"/>
        </authorList>
    </citation>
    <scope>NUCLEOTIDE SEQUENCE [LARGE SCALE GENOMIC DNA]</scope>
</reference>
<organism evidence="6 7">
    <name type="scientific">Bactrocera dorsalis</name>
    <name type="common">Oriental fruit fly</name>
    <name type="synonym">Dacus dorsalis</name>
    <dbReference type="NCBI Taxonomy" id="27457"/>
    <lineage>
        <taxon>Eukaryota</taxon>
        <taxon>Metazoa</taxon>
        <taxon>Ecdysozoa</taxon>
        <taxon>Arthropoda</taxon>
        <taxon>Hexapoda</taxon>
        <taxon>Insecta</taxon>
        <taxon>Pterygota</taxon>
        <taxon>Neoptera</taxon>
        <taxon>Endopterygota</taxon>
        <taxon>Diptera</taxon>
        <taxon>Brachycera</taxon>
        <taxon>Muscomorpha</taxon>
        <taxon>Tephritoidea</taxon>
        <taxon>Tephritidae</taxon>
        <taxon>Bactrocera</taxon>
        <taxon>Bactrocera</taxon>
    </lineage>
</organism>
<evidence type="ECO:0000256" key="3">
    <source>
        <dbReference type="ARBA" id="ARBA00022679"/>
    </source>
</evidence>
<keyword evidence="6" id="KW-1185">Reference proteome</keyword>
<evidence type="ECO:0000256" key="2">
    <source>
        <dbReference type="ARBA" id="ARBA00022676"/>
    </source>
</evidence>
<keyword evidence="2 4" id="KW-0328">Glycosyltransferase</keyword>